<reference evidence="1 2" key="1">
    <citation type="journal article" date="2020" name="Cell">
        <title>Large-Scale Comparative Analyses of Tick Genomes Elucidate Their Genetic Diversity and Vector Capacities.</title>
        <authorList>
            <consortium name="Tick Genome and Microbiome Consortium (TIGMIC)"/>
            <person name="Jia N."/>
            <person name="Wang J."/>
            <person name="Shi W."/>
            <person name="Du L."/>
            <person name="Sun Y."/>
            <person name="Zhan W."/>
            <person name="Jiang J.F."/>
            <person name="Wang Q."/>
            <person name="Zhang B."/>
            <person name="Ji P."/>
            <person name="Bell-Sakyi L."/>
            <person name="Cui X.M."/>
            <person name="Yuan T.T."/>
            <person name="Jiang B.G."/>
            <person name="Yang W.F."/>
            <person name="Lam T.T."/>
            <person name="Chang Q.C."/>
            <person name="Ding S.J."/>
            <person name="Wang X.J."/>
            <person name="Zhu J.G."/>
            <person name="Ruan X.D."/>
            <person name="Zhao L."/>
            <person name="Wei J.T."/>
            <person name="Ye R.Z."/>
            <person name="Que T.C."/>
            <person name="Du C.H."/>
            <person name="Zhou Y.H."/>
            <person name="Cheng J.X."/>
            <person name="Dai P.F."/>
            <person name="Guo W.B."/>
            <person name="Han X.H."/>
            <person name="Huang E.J."/>
            <person name="Li L.F."/>
            <person name="Wei W."/>
            <person name="Gao Y.C."/>
            <person name="Liu J.Z."/>
            <person name="Shao H.Z."/>
            <person name="Wang X."/>
            <person name="Wang C.C."/>
            <person name="Yang T.C."/>
            <person name="Huo Q.B."/>
            <person name="Li W."/>
            <person name="Chen H.Y."/>
            <person name="Chen S.E."/>
            <person name="Zhou L.G."/>
            <person name="Ni X.B."/>
            <person name="Tian J.H."/>
            <person name="Sheng Y."/>
            <person name="Liu T."/>
            <person name="Pan Y.S."/>
            <person name="Xia L.Y."/>
            <person name="Li J."/>
            <person name="Zhao F."/>
            <person name="Cao W.C."/>
        </authorList>
    </citation>
    <scope>NUCLEOTIDE SEQUENCE [LARGE SCALE GENOMIC DNA]</scope>
    <source>
        <strain evidence="1">Iper-2018</strain>
    </source>
</reference>
<keyword evidence="2" id="KW-1185">Reference proteome</keyword>
<name>A0AC60P0X5_IXOPE</name>
<comment type="caution">
    <text evidence="1">The sequence shown here is derived from an EMBL/GenBank/DDBJ whole genome shotgun (WGS) entry which is preliminary data.</text>
</comment>
<evidence type="ECO:0000313" key="1">
    <source>
        <dbReference type="EMBL" id="KAG0413085.1"/>
    </source>
</evidence>
<accession>A0AC60P0X5</accession>
<dbReference type="Proteomes" id="UP000805193">
    <property type="component" value="Unassembled WGS sequence"/>
</dbReference>
<evidence type="ECO:0000313" key="2">
    <source>
        <dbReference type="Proteomes" id="UP000805193"/>
    </source>
</evidence>
<proteinExistence type="predicted"/>
<protein>
    <submittedName>
        <fullName evidence="1">Uncharacterized protein</fullName>
    </submittedName>
</protein>
<sequence>MMKERMITWAEREVVLTDLQGGFLRGQHLGDIVYTLISASRQREVGRQALGCHGRVANEAVQGDLGWSPIEAREATSKVEYDGRLRHMDRCRWAKRFFVYTDQTFLQIQLQERLYNWTISLVSSGNRWRQPGEKNGNPKYWMPELATPAVRCASFLSSLVLLIGSEAVPGQAAAILPVLMLDVIGLPTHLDPAFTPMALLELAAMFIVLGTERTTLFDRMALLLLKHVETRMRNLLIITAGSTAFLTLLLGDTLAVLLVCSVLSCAVRALQDDVVQGHHQRALFEKATWKLPAFRRRQLEDMLWASKTDNAVAEIAAPMSIYESPMSGETSDSTQCNTTEENLWLGCMYSGETQPEMTRAMHHTPPAQPAYPARSSIFDPSKIGLPKKAAFLEDGEVILPGNSSPLPKPPLSSHEADFRIQFTQLFKQEILRDVMFWETKRYHVIYRDLVLCSAITSVLVSTISFEGNAANRFFAEYFRERFGETPAGWALWYALLMPMLILSGVAFWQNLANHTLRDFSDILAVDYTMVMIMFAIPVSSSSVLLAPFSEYQDLAGRLPWTALMVNGCSVYIAGAIKVLSLIATPQLFANRNEINFRLVRLLC</sequence>
<organism evidence="1 2">
    <name type="scientific">Ixodes persulcatus</name>
    <name type="common">Taiga tick</name>
    <dbReference type="NCBI Taxonomy" id="34615"/>
    <lineage>
        <taxon>Eukaryota</taxon>
        <taxon>Metazoa</taxon>
        <taxon>Ecdysozoa</taxon>
        <taxon>Arthropoda</taxon>
        <taxon>Chelicerata</taxon>
        <taxon>Arachnida</taxon>
        <taxon>Acari</taxon>
        <taxon>Parasitiformes</taxon>
        <taxon>Ixodida</taxon>
        <taxon>Ixodoidea</taxon>
        <taxon>Ixodidae</taxon>
        <taxon>Ixodinae</taxon>
        <taxon>Ixodes</taxon>
    </lineage>
</organism>
<gene>
    <name evidence="1" type="ORF">HPB47_009766</name>
</gene>
<dbReference type="EMBL" id="JABSTQ010011294">
    <property type="protein sequence ID" value="KAG0413085.1"/>
    <property type="molecule type" value="Genomic_DNA"/>
</dbReference>